<evidence type="ECO:0000259" key="8">
    <source>
        <dbReference type="PROSITE" id="PS00624"/>
    </source>
</evidence>
<dbReference type="InterPro" id="IPR000172">
    <property type="entry name" value="GMC_OxRdtase_N"/>
</dbReference>
<comment type="similarity">
    <text evidence="2 6">Belongs to the GMC oxidoreductase family.</text>
</comment>
<evidence type="ECO:0000256" key="6">
    <source>
        <dbReference type="RuleBase" id="RU003968"/>
    </source>
</evidence>
<dbReference type="PIRSF" id="PIRSF000137">
    <property type="entry name" value="Alcohol_oxidase"/>
    <property type="match status" value="1"/>
</dbReference>
<gene>
    <name evidence="9" type="ORF">LMG27198_20500</name>
</gene>
<sequence>MPSPAFDYIIIGAGSAGCVLAGRLSEDPDCRVLLLEAGGAPGADCRIPGLYGRLQDSPCDWGDRTLPQRRLNGRRLYLPQGRALGGSSMLNYMIYIRGHRGDYDEWAASGAAGWSYEEVLPYFCKSERNDRLHDRYHGADGPLTVSSHRRNPLVERYLAAGCEIGLPFNNDFNGETQEGCGPLQATLTDGLRCSAADAFLTPARERPNLSIRTHARATRILFDDRRAIGVDYIHLGAAQKAYADAEVLLCAGALRSPQLLMLSGVGAKEALAAKDLEARCDLPGVGRNLQDHLHTRVRSAITQPIAFAAGSDAEQQAARAQYEADRSGPLASNFLEAGAFVSLAPGEARPALQLFFLSQLAPDYPEAGPPERHGITLTAYINRPLSRGAVTLASADPLDRPVIEFNALDAPDDLHCAIEGVRWNLRLLYASAFDDIRGEEIAPGVAHRSDAELESFVRRTASTTWHPCGTCRMGDDDMAVVDATLRVRGVERLRVIDASIMPRIVGGNTNAPVIMIAEKAADMIRGSNAGAAS</sequence>
<dbReference type="Gene3D" id="3.50.50.60">
    <property type="entry name" value="FAD/NAD(P)-binding domain"/>
    <property type="match status" value="1"/>
</dbReference>
<feature type="domain" description="Glucose-methanol-choline oxidoreductase N-terminal" evidence="8">
    <location>
        <begin position="252"/>
        <end position="266"/>
    </location>
</feature>
<evidence type="ECO:0000259" key="7">
    <source>
        <dbReference type="PROSITE" id="PS00623"/>
    </source>
</evidence>
<comment type="cofactor">
    <cofactor evidence="1 5">
        <name>FAD</name>
        <dbReference type="ChEBI" id="CHEBI:57692"/>
    </cofactor>
</comment>
<evidence type="ECO:0000256" key="1">
    <source>
        <dbReference type="ARBA" id="ARBA00001974"/>
    </source>
</evidence>
<evidence type="ECO:0000256" key="4">
    <source>
        <dbReference type="ARBA" id="ARBA00022827"/>
    </source>
</evidence>
<evidence type="ECO:0000256" key="2">
    <source>
        <dbReference type="ARBA" id="ARBA00010790"/>
    </source>
</evidence>
<dbReference type="Proteomes" id="UP001144323">
    <property type="component" value="Unassembled WGS sequence"/>
</dbReference>
<dbReference type="GO" id="GO:0016614">
    <property type="term" value="F:oxidoreductase activity, acting on CH-OH group of donors"/>
    <property type="evidence" value="ECO:0007669"/>
    <property type="project" value="InterPro"/>
</dbReference>
<keyword evidence="3 6" id="KW-0285">Flavoprotein</keyword>
<dbReference type="SUPFAM" id="SSF51905">
    <property type="entry name" value="FAD/NAD(P)-binding domain"/>
    <property type="match status" value="1"/>
</dbReference>
<dbReference type="Gene3D" id="3.30.560.10">
    <property type="entry name" value="Glucose Oxidase, domain 3"/>
    <property type="match status" value="1"/>
</dbReference>
<dbReference type="InterPro" id="IPR036188">
    <property type="entry name" value="FAD/NAD-bd_sf"/>
</dbReference>
<dbReference type="PANTHER" id="PTHR11552">
    <property type="entry name" value="GLUCOSE-METHANOL-CHOLINE GMC OXIDOREDUCTASE"/>
    <property type="match status" value="1"/>
</dbReference>
<reference evidence="9" key="1">
    <citation type="journal article" date="2023" name="Int. J. Syst. Evol. Microbiol.">
        <title>Methylocystis iwaonis sp. nov., a type II methane-oxidizing bacterium from surface soil of a rice paddy field in Japan, and emended description of the genus Methylocystis (ex Whittenbury et al. 1970) Bowman et al. 1993.</title>
        <authorList>
            <person name="Kaise H."/>
            <person name="Sawadogo J.B."/>
            <person name="Alam M.S."/>
            <person name="Ueno C."/>
            <person name="Dianou D."/>
            <person name="Shinjo R."/>
            <person name="Asakawa S."/>
        </authorList>
    </citation>
    <scope>NUCLEOTIDE SEQUENCE</scope>
    <source>
        <strain evidence="9">LMG27198</strain>
    </source>
</reference>
<evidence type="ECO:0000313" key="9">
    <source>
        <dbReference type="EMBL" id="GLI93058.1"/>
    </source>
</evidence>
<evidence type="ECO:0000313" key="10">
    <source>
        <dbReference type="Proteomes" id="UP001144323"/>
    </source>
</evidence>
<dbReference type="GO" id="GO:0050660">
    <property type="term" value="F:flavin adenine dinucleotide binding"/>
    <property type="evidence" value="ECO:0007669"/>
    <property type="project" value="InterPro"/>
</dbReference>
<keyword evidence="10" id="KW-1185">Reference proteome</keyword>
<evidence type="ECO:0000256" key="3">
    <source>
        <dbReference type="ARBA" id="ARBA00022630"/>
    </source>
</evidence>
<dbReference type="AlphaFoldDB" id="A0A9W6GU09"/>
<dbReference type="Pfam" id="PF00732">
    <property type="entry name" value="GMC_oxred_N"/>
    <property type="match status" value="1"/>
</dbReference>
<dbReference type="InterPro" id="IPR012132">
    <property type="entry name" value="GMC_OxRdtase"/>
</dbReference>
<feature type="domain" description="Glucose-methanol-choline oxidoreductase N-terminal" evidence="7">
    <location>
        <begin position="81"/>
        <end position="104"/>
    </location>
</feature>
<name>A0A9W6GU09_9HYPH</name>
<keyword evidence="4 5" id="KW-0274">FAD</keyword>
<evidence type="ECO:0000256" key="5">
    <source>
        <dbReference type="PIRSR" id="PIRSR000137-2"/>
    </source>
</evidence>
<feature type="binding site" evidence="5">
    <location>
        <begin position="465"/>
        <end position="466"/>
    </location>
    <ligand>
        <name>FAD</name>
        <dbReference type="ChEBI" id="CHEBI:57692"/>
    </ligand>
</feature>
<dbReference type="InterPro" id="IPR007867">
    <property type="entry name" value="GMC_OxRtase_C"/>
</dbReference>
<proteinExistence type="inferred from homology"/>
<protein>
    <submittedName>
        <fullName evidence="9">Choline dehydrogenase</fullName>
    </submittedName>
</protein>
<dbReference type="EMBL" id="BSEC01000001">
    <property type="protein sequence ID" value="GLI93058.1"/>
    <property type="molecule type" value="Genomic_DNA"/>
</dbReference>
<accession>A0A9W6GU09</accession>
<dbReference type="PANTHER" id="PTHR11552:SF147">
    <property type="entry name" value="CHOLINE DEHYDROGENASE, MITOCHONDRIAL"/>
    <property type="match status" value="1"/>
</dbReference>
<organism evidence="9 10">
    <name type="scientific">Methylocystis echinoides</name>
    <dbReference type="NCBI Taxonomy" id="29468"/>
    <lineage>
        <taxon>Bacteria</taxon>
        <taxon>Pseudomonadati</taxon>
        <taxon>Pseudomonadota</taxon>
        <taxon>Alphaproteobacteria</taxon>
        <taxon>Hyphomicrobiales</taxon>
        <taxon>Methylocystaceae</taxon>
        <taxon>Methylocystis</taxon>
    </lineage>
</organism>
<dbReference type="PROSITE" id="PS00624">
    <property type="entry name" value="GMC_OXRED_2"/>
    <property type="match status" value="1"/>
</dbReference>
<comment type="caution">
    <text evidence="9">The sequence shown here is derived from an EMBL/GenBank/DDBJ whole genome shotgun (WGS) entry which is preliminary data.</text>
</comment>
<dbReference type="Pfam" id="PF05199">
    <property type="entry name" value="GMC_oxred_C"/>
    <property type="match status" value="1"/>
</dbReference>
<dbReference type="SUPFAM" id="SSF54373">
    <property type="entry name" value="FAD-linked reductases, C-terminal domain"/>
    <property type="match status" value="1"/>
</dbReference>
<dbReference type="PROSITE" id="PS00623">
    <property type="entry name" value="GMC_OXRED_1"/>
    <property type="match status" value="1"/>
</dbReference>
<dbReference type="RefSeq" id="WP_281802644.1">
    <property type="nucleotide sequence ID" value="NZ_BSEC01000001.1"/>
</dbReference>